<gene>
    <name evidence="1" type="ORF">KFK09_026408</name>
</gene>
<dbReference type="Proteomes" id="UP000829196">
    <property type="component" value="Unassembled WGS sequence"/>
</dbReference>
<organism evidence="1 2">
    <name type="scientific">Dendrobium nobile</name>
    <name type="common">Orchid</name>
    <dbReference type="NCBI Taxonomy" id="94219"/>
    <lineage>
        <taxon>Eukaryota</taxon>
        <taxon>Viridiplantae</taxon>
        <taxon>Streptophyta</taxon>
        <taxon>Embryophyta</taxon>
        <taxon>Tracheophyta</taxon>
        <taxon>Spermatophyta</taxon>
        <taxon>Magnoliopsida</taxon>
        <taxon>Liliopsida</taxon>
        <taxon>Asparagales</taxon>
        <taxon>Orchidaceae</taxon>
        <taxon>Epidendroideae</taxon>
        <taxon>Malaxideae</taxon>
        <taxon>Dendrobiinae</taxon>
        <taxon>Dendrobium</taxon>
    </lineage>
</organism>
<proteinExistence type="predicted"/>
<evidence type="ECO:0000313" key="2">
    <source>
        <dbReference type="Proteomes" id="UP000829196"/>
    </source>
</evidence>
<accession>A0A8T3A8N2</accession>
<comment type="caution">
    <text evidence="1">The sequence shown here is derived from an EMBL/GenBank/DDBJ whole genome shotgun (WGS) entry which is preliminary data.</text>
</comment>
<dbReference type="EMBL" id="JAGYWB010000018">
    <property type="protein sequence ID" value="KAI0492142.1"/>
    <property type="molecule type" value="Genomic_DNA"/>
</dbReference>
<reference evidence="1" key="1">
    <citation type="journal article" date="2022" name="Front. Genet.">
        <title>Chromosome-Scale Assembly of the Dendrobium nobile Genome Provides Insights Into the Molecular Mechanism of the Biosynthesis of the Medicinal Active Ingredient of Dendrobium.</title>
        <authorList>
            <person name="Xu Q."/>
            <person name="Niu S.-C."/>
            <person name="Li K.-L."/>
            <person name="Zheng P.-J."/>
            <person name="Zhang X.-J."/>
            <person name="Jia Y."/>
            <person name="Liu Y."/>
            <person name="Niu Y.-X."/>
            <person name="Yu L.-H."/>
            <person name="Chen D.-F."/>
            <person name="Zhang G.-Q."/>
        </authorList>
    </citation>
    <scope>NUCLEOTIDE SEQUENCE</scope>
    <source>
        <tissue evidence="1">Leaf</tissue>
    </source>
</reference>
<dbReference type="AlphaFoldDB" id="A0A8T3A8N2"/>
<name>A0A8T3A8N2_DENNO</name>
<evidence type="ECO:0000313" key="1">
    <source>
        <dbReference type="EMBL" id="KAI0492142.1"/>
    </source>
</evidence>
<keyword evidence="2" id="KW-1185">Reference proteome</keyword>
<protein>
    <submittedName>
        <fullName evidence="1">Uncharacterized protein</fullName>
    </submittedName>
</protein>
<sequence>MISKPDQTHSRLLPCPTSSCCKPSVAKLLLYQNRVNSTSSLIHLLRYLVKLQTLGYRPSTFLHLSESSDLRARTNFHSLLRLLPDASHLIFMSSSTSSS</sequence>